<keyword evidence="2" id="KW-1185">Reference proteome</keyword>
<protein>
    <submittedName>
        <fullName evidence="1">Uncharacterized protein</fullName>
    </submittedName>
</protein>
<dbReference type="Proteomes" id="UP001202180">
    <property type="component" value="Unassembled WGS sequence"/>
</dbReference>
<evidence type="ECO:0000313" key="2">
    <source>
        <dbReference type="Proteomes" id="UP001202180"/>
    </source>
</evidence>
<dbReference type="RefSeq" id="WP_248480854.1">
    <property type="nucleotide sequence ID" value="NZ_JALPRF010000014.1"/>
</dbReference>
<comment type="caution">
    <text evidence="1">The sequence shown here is derived from an EMBL/GenBank/DDBJ whole genome shotgun (WGS) entry which is preliminary data.</text>
</comment>
<sequence length="91" mass="10140">MSIFSPKPLSELTVNELEKKGQFFNTTGKVSTIIMIIATVSTLIRIYLKVSLPYDSIPILASVFLGALVAKRQKEVTTEIDARIKSEVIRK</sequence>
<accession>A0ABT0HV84</accession>
<name>A0ABT0HV84_9BACT</name>
<reference evidence="1 2" key="1">
    <citation type="submission" date="2022-04" db="EMBL/GenBank/DDBJ databases">
        <title>Spirosoma sp. strain RP8 genome sequencing and assembly.</title>
        <authorList>
            <person name="Jung Y."/>
        </authorList>
    </citation>
    <scope>NUCLEOTIDE SEQUENCE [LARGE SCALE GENOMIC DNA]</scope>
    <source>
        <strain evidence="1 2">RP8</strain>
    </source>
</reference>
<gene>
    <name evidence="1" type="ORF">M0L20_29395</name>
</gene>
<proteinExistence type="predicted"/>
<evidence type="ECO:0000313" key="1">
    <source>
        <dbReference type="EMBL" id="MCK8496017.1"/>
    </source>
</evidence>
<dbReference type="EMBL" id="JALPRF010000014">
    <property type="protein sequence ID" value="MCK8496017.1"/>
    <property type="molecule type" value="Genomic_DNA"/>
</dbReference>
<organism evidence="1 2">
    <name type="scientific">Spirosoma liriopis</name>
    <dbReference type="NCBI Taxonomy" id="2937440"/>
    <lineage>
        <taxon>Bacteria</taxon>
        <taxon>Pseudomonadati</taxon>
        <taxon>Bacteroidota</taxon>
        <taxon>Cytophagia</taxon>
        <taxon>Cytophagales</taxon>
        <taxon>Cytophagaceae</taxon>
        <taxon>Spirosoma</taxon>
    </lineage>
</organism>